<gene>
    <name evidence="1" type="ORF">NCTC12998_06909</name>
</gene>
<accession>A0A485CZ15</accession>
<protein>
    <submittedName>
        <fullName evidence="1">Uncharacterized protein</fullName>
    </submittedName>
</protein>
<dbReference type="AlphaFoldDB" id="A0A485CZ15"/>
<name>A0A485CZ15_RAOPL</name>
<organism evidence="1 2">
    <name type="scientific">Raoultella planticola</name>
    <name type="common">Klebsiella planticola</name>
    <dbReference type="NCBI Taxonomy" id="575"/>
    <lineage>
        <taxon>Bacteria</taxon>
        <taxon>Pseudomonadati</taxon>
        <taxon>Pseudomonadota</taxon>
        <taxon>Gammaproteobacteria</taxon>
        <taxon>Enterobacterales</taxon>
        <taxon>Enterobacteriaceae</taxon>
        <taxon>Klebsiella/Raoultella group</taxon>
        <taxon>Raoultella</taxon>
    </lineage>
</organism>
<proteinExistence type="predicted"/>
<evidence type="ECO:0000313" key="1">
    <source>
        <dbReference type="EMBL" id="VFS90089.1"/>
    </source>
</evidence>
<dbReference type="EMBL" id="CAADJE010000037">
    <property type="protein sequence ID" value="VFS90089.1"/>
    <property type="molecule type" value="Genomic_DNA"/>
</dbReference>
<sequence length="89" mass="9591">MAAQETPLACGAGKVTVIEDHSAVRQGLANSALADKPLPRGIVSVVMQHFMTNGGRPPRIDDHHIAIGAGRQQPFFRPQAEQLLPASRW</sequence>
<evidence type="ECO:0000313" key="2">
    <source>
        <dbReference type="Proteomes" id="UP000345637"/>
    </source>
</evidence>
<reference evidence="1 2" key="1">
    <citation type="submission" date="2019-03" db="EMBL/GenBank/DDBJ databases">
        <authorList>
            <consortium name="Pathogen Informatics"/>
        </authorList>
    </citation>
    <scope>NUCLEOTIDE SEQUENCE [LARGE SCALE GENOMIC DNA]</scope>
    <source>
        <strain evidence="1 2">NCTC12998</strain>
    </source>
</reference>
<dbReference type="Proteomes" id="UP000345637">
    <property type="component" value="Unassembled WGS sequence"/>
</dbReference>